<proteinExistence type="predicted"/>
<dbReference type="InterPro" id="IPR053521">
    <property type="entry name" value="McjB-like"/>
</dbReference>
<keyword evidence="3" id="KW-1185">Reference proteome</keyword>
<dbReference type="Proteomes" id="UP000245539">
    <property type="component" value="Unassembled WGS sequence"/>
</dbReference>
<dbReference type="RefSeq" id="WP_109839500.1">
    <property type="nucleotide sequence ID" value="NZ_QGKM01000082.1"/>
</dbReference>
<reference evidence="2 3" key="1">
    <citation type="submission" date="2018-05" db="EMBL/GenBank/DDBJ databases">
        <title>Leucothrix arctica sp. nov., isolated from Arctic seawater.</title>
        <authorList>
            <person name="Choi A."/>
            <person name="Baek K."/>
        </authorList>
    </citation>
    <scope>NUCLEOTIDE SEQUENCE [LARGE SCALE GENOMIC DNA]</scope>
    <source>
        <strain evidence="2 3">JCM 18388</strain>
    </source>
</reference>
<sequence length="173" mass="19272">MKSFPLKNVLAIAWRKVRSFLKLPFSSKVLVPLVWLLLALARAIILLIPFRYFSTWLGQSAKTVTYTPTLTSVQVQRAKRLGQVVRATANVTPWESVCFPQALVACWLLRLTDTPYIMHFGLAKNTDPDESEPMKAHAWVTAGPVAVTGGRNNLFKFTVVASYTSPLLINVLA</sequence>
<comment type="caution">
    <text evidence="2">The sequence shown here is derived from an EMBL/GenBank/DDBJ whole genome shotgun (WGS) entry which is preliminary data.</text>
</comment>
<dbReference type="Pfam" id="PF13471">
    <property type="entry name" value="Transglut_core3"/>
    <property type="match status" value="1"/>
</dbReference>
<evidence type="ECO:0000313" key="3">
    <source>
        <dbReference type="Proteomes" id="UP000245539"/>
    </source>
</evidence>
<dbReference type="AlphaFoldDB" id="A0A317C2L8"/>
<dbReference type="NCBIfam" id="NF033537">
    <property type="entry name" value="lasso_biosyn_B2"/>
    <property type="match status" value="1"/>
</dbReference>
<dbReference type="OrthoDB" id="3790432at2"/>
<feature type="domain" description="Microcin J25-processing protein McjB C-terminal" evidence="1">
    <location>
        <begin position="45"/>
        <end position="161"/>
    </location>
</feature>
<evidence type="ECO:0000313" key="2">
    <source>
        <dbReference type="EMBL" id="PWQ92597.1"/>
    </source>
</evidence>
<dbReference type="InterPro" id="IPR032708">
    <property type="entry name" value="McjB_C"/>
</dbReference>
<dbReference type="EMBL" id="QGKM01000082">
    <property type="protein sequence ID" value="PWQ92597.1"/>
    <property type="molecule type" value="Genomic_DNA"/>
</dbReference>
<accession>A0A317C2L8</accession>
<organism evidence="2 3">
    <name type="scientific">Leucothrix pacifica</name>
    <dbReference type="NCBI Taxonomy" id="1247513"/>
    <lineage>
        <taxon>Bacteria</taxon>
        <taxon>Pseudomonadati</taxon>
        <taxon>Pseudomonadota</taxon>
        <taxon>Gammaproteobacteria</taxon>
        <taxon>Thiotrichales</taxon>
        <taxon>Thiotrichaceae</taxon>
        <taxon>Leucothrix</taxon>
    </lineage>
</organism>
<evidence type="ECO:0000259" key="1">
    <source>
        <dbReference type="Pfam" id="PF13471"/>
    </source>
</evidence>
<gene>
    <name evidence="2" type="ORF">DKW60_20335</name>
</gene>
<protein>
    <submittedName>
        <fullName evidence="2">Lasso peptide biosynthesis B2 protein</fullName>
    </submittedName>
</protein>
<name>A0A317C2L8_9GAMM</name>